<dbReference type="NCBIfam" id="NF033710">
    <property type="entry name" value="T9SS_OM_PorV"/>
    <property type="match status" value="1"/>
</dbReference>
<evidence type="ECO:0000259" key="1">
    <source>
        <dbReference type="Pfam" id="PF19572"/>
    </source>
</evidence>
<proteinExistence type="predicted"/>
<feature type="domain" description="Type IX secretion system protein PorV" evidence="1">
    <location>
        <begin position="10"/>
        <end position="248"/>
    </location>
</feature>
<dbReference type="SUPFAM" id="SSF56935">
    <property type="entry name" value="Porins"/>
    <property type="match status" value="1"/>
</dbReference>
<protein>
    <recommendedName>
        <fullName evidence="1">Type IX secretion system protein PorV domain-containing protein</fullName>
    </recommendedName>
</protein>
<keyword evidence="3" id="KW-1185">Reference proteome</keyword>
<dbReference type="EMBL" id="QKZV01000002">
    <property type="protein sequence ID" value="PZX64651.1"/>
    <property type="molecule type" value="Genomic_DNA"/>
</dbReference>
<evidence type="ECO:0000313" key="3">
    <source>
        <dbReference type="Proteomes" id="UP000249720"/>
    </source>
</evidence>
<dbReference type="InterPro" id="IPR045741">
    <property type="entry name" value="PorV"/>
</dbReference>
<accession>A0A2W7RW12</accession>
<dbReference type="NCBIfam" id="NF033709">
    <property type="entry name" value="PorV_fam"/>
    <property type="match status" value="1"/>
</dbReference>
<reference evidence="2 3" key="1">
    <citation type="submission" date="2018-06" db="EMBL/GenBank/DDBJ databases">
        <title>Genomic Encyclopedia of Archaeal and Bacterial Type Strains, Phase II (KMG-II): from individual species to whole genera.</title>
        <authorList>
            <person name="Goeker M."/>
        </authorList>
    </citation>
    <scope>NUCLEOTIDE SEQUENCE [LARGE SCALE GENOMIC DNA]</scope>
    <source>
        <strain evidence="2 3">DSM 23241</strain>
    </source>
</reference>
<organism evidence="2 3">
    <name type="scientific">Hydrotalea sandarakina</name>
    <dbReference type="NCBI Taxonomy" id="1004304"/>
    <lineage>
        <taxon>Bacteria</taxon>
        <taxon>Pseudomonadati</taxon>
        <taxon>Bacteroidota</taxon>
        <taxon>Chitinophagia</taxon>
        <taxon>Chitinophagales</taxon>
        <taxon>Chitinophagaceae</taxon>
        <taxon>Hydrotalea</taxon>
    </lineage>
</organism>
<dbReference type="Proteomes" id="UP000249720">
    <property type="component" value="Unassembled WGS sequence"/>
</dbReference>
<dbReference type="Pfam" id="PF19572">
    <property type="entry name" value="PorV"/>
    <property type="match status" value="1"/>
</dbReference>
<dbReference type="AlphaFoldDB" id="A0A2W7RW12"/>
<evidence type="ECO:0000313" key="2">
    <source>
        <dbReference type="EMBL" id="PZX64651.1"/>
    </source>
</evidence>
<name>A0A2W7RW12_9BACT</name>
<comment type="caution">
    <text evidence="2">The sequence shown here is derived from an EMBL/GenBank/DDBJ whole genome shotgun (WGS) entry which is preliminary data.</text>
</comment>
<dbReference type="InterPro" id="IPR047799">
    <property type="entry name" value="T9SS_OM_PorV"/>
</dbReference>
<dbReference type="RefSeq" id="WP_245897965.1">
    <property type="nucleotide sequence ID" value="NZ_QKZV01000002.1"/>
</dbReference>
<dbReference type="Gene3D" id="2.40.160.60">
    <property type="entry name" value="Outer membrane protein transport protein (OMPP1/FadL/TodX)"/>
    <property type="match status" value="1"/>
</dbReference>
<gene>
    <name evidence="2" type="ORF">LX80_00849</name>
</gene>
<sequence length="362" mass="39439">MLGTAALAQTQTVNVTTTAVPFLRISSDARASGMGDVGIATSPDANGMFWNRAKLPFAKSDNSIAVTYSPWFRDLGLNDVYLASIAGYHKLDDEQVISASVRYFSLGNIQFADANGNLLGSSMPREFGIDFGYSRKLSEQLGIGVALRYINSSLASGDPNNSGVIYKAGSSVAGDVSLYHIAPDTTKSYFTWGIALSNLGSKISYTNDANNKDYIPANLGLGAAYKARLDRDNSITFALDLNKLLVPTYDSATASTYYTQSVFSSWFKSFNDGSNQLTSWTVSAGAEYNYDNTFFIRTGYFYENKYRGNRNYLTFGLGLNYQNIGINLSYLVASGYVTTRNPLSNTIRIGLNFDLANNGSKK</sequence>